<evidence type="ECO:0000256" key="3">
    <source>
        <dbReference type="ARBA" id="ARBA00020170"/>
    </source>
</evidence>
<keyword evidence="5 12" id="KW-0235">DNA replication</keyword>
<keyword evidence="8 12" id="KW-0067">ATP-binding</keyword>
<dbReference type="PANTHER" id="PTHR32182:SF0">
    <property type="entry name" value="DNA REPLICATION AND REPAIR PROTEIN RECF"/>
    <property type="match status" value="1"/>
</dbReference>
<comment type="function">
    <text evidence="12 13">The RecF protein is involved in DNA metabolism; it is required for DNA replication and normal SOS inducibility. RecF binds preferentially to single-stranded, linear DNA. It also seems to bind ATP.</text>
</comment>
<keyword evidence="16" id="KW-1185">Reference proteome</keyword>
<keyword evidence="10 12" id="KW-0234">DNA repair</keyword>
<evidence type="ECO:0000313" key="15">
    <source>
        <dbReference type="EMBL" id="MFL0197909.1"/>
    </source>
</evidence>
<dbReference type="SUPFAM" id="SSF52540">
    <property type="entry name" value="P-loop containing nucleoside triphosphate hydrolases"/>
    <property type="match status" value="1"/>
</dbReference>
<evidence type="ECO:0000256" key="9">
    <source>
        <dbReference type="ARBA" id="ARBA00023125"/>
    </source>
</evidence>
<dbReference type="Proteomes" id="UP001623660">
    <property type="component" value="Unassembled WGS sequence"/>
</dbReference>
<reference evidence="15 16" key="1">
    <citation type="submission" date="2024-11" db="EMBL/GenBank/DDBJ databases">
        <authorList>
            <person name="Heng Y.C."/>
            <person name="Lim A.C.H."/>
            <person name="Lee J.K.Y."/>
            <person name="Kittelmann S."/>
        </authorList>
    </citation>
    <scope>NUCLEOTIDE SEQUENCE [LARGE SCALE GENOMIC DNA]</scope>
    <source>
        <strain evidence="15 16">WILCCON 0269</strain>
    </source>
</reference>
<evidence type="ECO:0000256" key="7">
    <source>
        <dbReference type="ARBA" id="ARBA00022763"/>
    </source>
</evidence>
<dbReference type="NCBIfam" id="TIGR00611">
    <property type="entry name" value="recf"/>
    <property type="match status" value="1"/>
</dbReference>
<dbReference type="Gene3D" id="3.40.50.300">
    <property type="entry name" value="P-loop containing nucleotide triphosphate hydrolases"/>
    <property type="match status" value="1"/>
</dbReference>
<accession>A0ABW8SPR4</accession>
<gene>
    <name evidence="12 15" type="primary">recF</name>
    <name evidence="15" type="ORF">ACJDU8_20405</name>
</gene>
<dbReference type="HAMAP" id="MF_00365">
    <property type="entry name" value="RecF"/>
    <property type="match status" value="1"/>
</dbReference>
<keyword evidence="7 12" id="KW-0227">DNA damage</keyword>
<dbReference type="InterPro" id="IPR003395">
    <property type="entry name" value="RecF/RecN/SMC_N"/>
</dbReference>
<sequence>MYIKYLKLINFRNYKELDIEFDKNINIFIGDNAQGKTNILESMYYCSIGKSPRTNKDKELINWDNKEAYIKVHILKKSLNKKIEIKIFKEGKKGININSIKISKLSELMGVFNVVMFSPEDLKIVKESPAFRRKFLDIELCKFSKRYYYSLVQYNKVLSQRNALLRNWNKSNNVDILQIYDKQLSQYGSIIIILRNKYIKKLNGKGKVIHSDITSGVENIEFKYMTCLTNFDRIEDNMLKVLELNRKQDIYKGNTLYGPHRDDFIVNINGINVRNFGSQGQQRTSILTIKFASLEIIKEITGEYPVLLLDDVLSELDKNRQKYILNSINKIQTFITCTGVDDIRKNIVGEAQLFVVKKGKVSRISF</sequence>
<keyword evidence="6 12" id="KW-0547">Nucleotide-binding</keyword>
<dbReference type="InterPro" id="IPR001238">
    <property type="entry name" value="DNA-binding_RecF"/>
</dbReference>
<evidence type="ECO:0000256" key="6">
    <source>
        <dbReference type="ARBA" id="ARBA00022741"/>
    </source>
</evidence>
<dbReference type="PROSITE" id="PS00618">
    <property type="entry name" value="RECF_2"/>
    <property type="match status" value="1"/>
</dbReference>
<protein>
    <recommendedName>
        <fullName evidence="3 12">DNA replication and repair protein RecF</fullName>
    </recommendedName>
</protein>
<feature type="domain" description="RecF/RecN/SMC N-terminal" evidence="14">
    <location>
        <begin position="2"/>
        <end position="337"/>
    </location>
</feature>
<dbReference type="InterPro" id="IPR042174">
    <property type="entry name" value="RecF_2"/>
</dbReference>
<evidence type="ECO:0000259" key="14">
    <source>
        <dbReference type="Pfam" id="PF02463"/>
    </source>
</evidence>
<evidence type="ECO:0000256" key="2">
    <source>
        <dbReference type="ARBA" id="ARBA00008016"/>
    </source>
</evidence>
<name>A0ABW8SPR4_9CLOT</name>
<dbReference type="CDD" id="cd03242">
    <property type="entry name" value="ABC_RecF"/>
    <property type="match status" value="1"/>
</dbReference>
<dbReference type="RefSeq" id="WP_406794017.1">
    <property type="nucleotide sequence ID" value="NZ_JBJHZX010000041.1"/>
</dbReference>
<evidence type="ECO:0000256" key="13">
    <source>
        <dbReference type="RuleBase" id="RU000578"/>
    </source>
</evidence>
<keyword evidence="9 12" id="KW-0238">DNA-binding</keyword>
<evidence type="ECO:0000256" key="4">
    <source>
        <dbReference type="ARBA" id="ARBA00022490"/>
    </source>
</evidence>
<evidence type="ECO:0000256" key="11">
    <source>
        <dbReference type="ARBA" id="ARBA00023236"/>
    </source>
</evidence>
<evidence type="ECO:0000256" key="12">
    <source>
        <dbReference type="HAMAP-Rule" id="MF_00365"/>
    </source>
</evidence>
<dbReference type="PANTHER" id="PTHR32182">
    <property type="entry name" value="DNA REPLICATION AND REPAIR PROTEIN RECF"/>
    <property type="match status" value="1"/>
</dbReference>
<comment type="similarity">
    <text evidence="2 12 13">Belongs to the RecF family.</text>
</comment>
<dbReference type="Gene3D" id="1.20.1050.90">
    <property type="entry name" value="RecF/RecN/SMC, N-terminal domain"/>
    <property type="match status" value="1"/>
</dbReference>
<keyword evidence="11 12" id="KW-0742">SOS response</keyword>
<feature type="binding site" evidence="12">
    <location>
        <begin position="30"/>
        <end position="37"/>
    </location>
    <ligand>
        <name>ATP</name>
        <dbReference type="ChEBI" id="CHEBI:30616"/>
    </ligand>
</feature>
<evidence type="ECO:0000256" key="1">
    <source>
        <dbReference type="ARBA" id="ARBA00004496"/>
    </source>
</evidence>
<comment type="caution">
    <text evidence="15">The sequence shown here is derived from an EMBL/GenBank/DDBJ whole genome shotgun (WGS) entry which is preliminary data.</text>
</comment>
<keyword evidence="4 12" id="KW-0963">Cytoplasm</keyword>
<evidence type="ECO:0000256" key="5">
    <source>
        <dbReference type="ARBA" id="ARBA00022705"/>
    </source>
</evidence>
<evidence type="ECO:0000313" key="16">
    <source>
        <dbReference type="Proteomes" id="UP001623660"/>
    </source>
</evidence>
<dbReference type="EMBL" id="JBJHZX010000041">
    <property type="protein sequence ID" value="MFL0197909.1"/>
    <property type="molecule type" value="Genomic_DNA"/>
</dbReference>
<evidence type="ECO:0000256" key="10">
    <source>
        <dbReference type="ARBA" id="ARBA00023204"/>
    </source>
</evidence>
<dbReference type="InterPro" id="IPR018078">
    <property type="entry name" value="DNA-binding_RecF_CS"/>
</dbReference>
<evidence type="ECO:0000256" key="8">
    <source>
        <dbReference type="ARBA" id="ARBA00022840"/>
    </source>
</evidence>
<proteinExistence type="inferred from homology"/>
<dbReference type="Pfam" id="PF02463">
    <property type="entry name" value="SMC_N"/>
    <property type="match status" value="1"/>
</dbReference>
<comment type="subcellular location">
    <subcellularLocation>
        <location evidence="1 12 13">Cytoplasm</location>
    </subcellularLocation>
</comment>
<dbReference type="InterPro" id="IPR027417">
    <property type="entry name" value="P-loop_NTPase"/>
</dbReference>
<organism evidence="15 16">
    <name type="scientific">Candidatus Clostridium eludens</name>
    <dbReference type="NCBI Taxonomy" id="3381663"/>
    <lineage>
        <taxon>Bacteria</taxon>
        <taxon>Bacillati</taxon>
        <taxon>Bacillota</taxon>
        <taxon>Clostridia</taxon>
        <taxon>Eubacteriales</taxon>
        <taxon>Clostridiaceae</taxon>
        <taxon>Clostridium</taxon>
    </lineage>
</organism>
<dbReference type="PROSITE" id="PS00617">
    <property type="entry name" value="RECF_1"/>
    <property type="match status" value="1"/>
</dbReference>